<proteinExistence type="predicted"/>
<dbReference type="InterPro" id="IPR025667">
    <property type="entry name" value="SprB_repeat"/>
</dbReference>
<dbReference type="EMBL" id="VSSQ01000868">
    <property type="protein sequence ID" value="MPM02440.1"/>
    <property type="molecule type" value="Genomic_DNA"/>
</dbReference>
<dbReference type="InterPro" id="IPR000601">
    <property type="entry name" value="PKD_dom"/>
</dbReference>
<feature type="domain" description="PKD" evidence="1">
    <location>
        <begin position="794"/>
        <end position="840"/>
    </location>
</feature>
<dbReference type="InterPro" id="IPR022409">
    <property type="entry name" value="PKD/Chitinase_dom"/>
</dbReference>
<dbReference type="Pfam" id="PF18911">
    <property type="entry name" value="PKD_4"/>
    <property type="match status" value="1"/>
</dbReference>
<name>A0A644WF37_9ZZZZ</name>
<dbReference type="Pfam" id="PF13573">
    <property type="entry name" value="SprB"/>
    <property type="match status" value="2"/>
</dbReference>
<gene>
    <name evidence="2" type="ORF">SDC9_48689</name>
</gene>
<protein>
    <recommendedName>
        <fullName evidence="1">PKD domain-containing protein</fullName>
    </recommendedName>
</protein>
<dbReference type="SUPFAM" id="SSF49299">
    <property type="entry name" value="PKD domain"/>
    <property type="match status" value="2"/>
</dbReference>
<dbReference type="Pfam" id="PF13585">
    <property type="entry name" value="CHU_C"/>
    <property type="match status" value="1"/>
</dbReference>
<dbReference type="InterPro" id="IPR026341">
    <property type="entry name" value="T9SS_type_B"/>
</dbReference>
<dbReference type="InterPro" id="IPR035986">
    <property type="entry name" value="PKD_dom_sf"/>
</dbReference>
<comment type="caution">
    <text evidence="2">The sequence shown here is derived from an EMBL/GenBank/DDBJ whole genome shotgun (WGS) entry which is preliminary data.</text>
</comment>
<reference evidence="2" key="1">
    <citation type="submission" date="2019-08" db="EMBL/GenBank/DDBJ databases">
        <authorList>
            <person name="Kucharzyk K."/>
            <person name="Murdoch R.W."/>
            <person name="Higgins S."/>
            <person name="Loffler F."/>
        </authorList>
    </citation>
    <scope>NUCLEOTIDE SEQUENCE</scope>
</reference>
<accession>A0A644WF37</accession>
<dbReference type="Gene3D" id="2.60.40.10">
    <property type="entry name" value="Immunoglobulins"/>
    <property type="match status" value="3"/>
</dbReference>
<evidence type="ECO:0000313" key="2">
    <source>
        <dbReference type="EMBL" id="MPM02440.1"/>
    </source>
</evidence>
<feature type="domain" description="PKD" evidence="1">
    <location>
        <begin position="679"/>
        <end position="746"/>
    </location>
</feature>
<dbReference type="SMART" id="SM00089">
    <property type="entry name" value="PKD"/>
    <property type="match status" value="2"/>
</dbReference>
<dbReference type="InterPro" id="IPR013783">
    <property type="entry name" value="Ig-like_fold"/>
</dbReference>
<dbReference type="AlphaFoldDB" id="A0A644WF37"/>
<evidence type="ECO:0000259" key="1">
    <source>
        <dbReference type="PROSITE" id="PS50093"/>
    </source>
</evidence>
<organism evidence="2">
    <name type="scientific">bioreactor metagenome</name>
    <dbReference type="NCBI Taxonomy" id="1076179"/>
    <lineage>
        <taxon>unclassified sequences</taxon>
        <taxon>metagenomes</taxon>
        <taxon>ecological metagenomes</taxon>
    </lineage>
</organism>
<sequence length="935" mass="103269">MKRIAIISVLFFLLLPAVKSQSYVLSHDIDWATYNQNMWGPNGSPWNINMNLNLFDVQYDTAVTIGDIVNILGGQFGAEIDLDTWFHIGSDFVISGFTTGYVDVEYPVTVDMEIPNDDTFCPGEEVTIESSYDVRPGWDLSTHFPTAGVIGLYLNFGFGIDLDATVCVFGCTTFPVIDVNVPFDTIPIIELNSQTGVFTYPCFSPTSFPPIQICHDTILPITFNNLFGIGLSGSITLPYVETTDWLDVIDECNQNLYAAGDCTWVTLELDVIQFLSAIAGLIPPPTGPAVQQFLGMLSGTYDLGAGFTIDYMLFSAWFTIMSTMQQDFAFEPDVWNNLALSFPVEYTVTDPHNGNMVVDSGFSDNISFKACNNLNYIWPCHDVDQIDFDVSHSLTNDFTNHTWDSLSFDFSIAALEFTINIPSFPIVPPADIPDLCIDVPVTDTVSNTGYLQQVCMPSVSIPEVRAFETKLSIHIGPLFSYTWPLGYIPITWYDNTWELAGFNDTVFPGFSMSTSCPGLEIVSLNPQDVLCFGDSTGTLTIVVQNGATPYTYIWSTEDTVITAVTSNTISNLPSGWYYVTVFDANGCSVSDSAEIIDAYPPIAVSISTVDVTCFGGSDGSVSLSVTGGAVPYSYAWDPPQLNAATINNLPAGTYTITITDAVGCDTTVSATLIELHPLPDINISAAPTEGCQPLFVQFYETSPDSGQTYFWDLDEGSHFSSEKNPSLTYYYDGVFDVFIVVTSVYGCVDSVRVTDMIHVYKKPVAEFRPYPSAPTLADNTVLFFNESTSLYQSEWTFGDGGASMDTYPTHHYNDTGLYVVTLITTTEHGCKDTASDVLYVKDVVTMYVPNSFSPDGDGINEFFKPIGHGIDENFYTFMVFDRYGKMLFITSDYEEGWDGTYNGTRCPLGSYTYEIFYRDTEGIKRKLYGDIELIR</sequence>
<dbReference type="InterPro" id="IPR043504">
    <property type="entry name" value="Peptidase_S1_PA_chymotrypsin"/>
</dbReference>
<dbReference type="PROSITE" id="PS50093">
    <property type="entry name" value="PKD"/>
    <property type="match status" value="2"/>
</dbReference>
<dbReference type="CDD" id="cd00146">
    <property type="entry name" value="PKD"/>
    <property type="match status" value="1"/>
</dbReference>
<dbReference type="NCBIfam" id="TIGR04131">
    <property type="entry name" value="Bac_Flav_CTERM"/>
    <property type="match status" value="1"/>
</dbReference>
<dbReference type="Gene3D" id="2.40.10.10">
    <property type="entry name" value="Trypsin-like serine proteases"/>
    <property type="match status" value="1"/>
</dbReference>